<feature type="transmembrane region" description="Helical" evidence="7">
    <location>
        <begin position="849"/>
        <end position="873"/>
    </location>
</feature>
<dbReference type="Pfam" id="PF02687">
    <property type="entry name" value="FtsX"/>
    <property type="match status" value="2"/>
</dbReference>
<evidence type="ECO:0000313" key="10">
    <source>
        <dbReference type="EMBL" id="QEE28723.1"/>
    </source>
</evidence>
<dbReference type="NCBIfam" id="TIGR03434">
    <property type="entry name" value="ADOP"/>
    <property type="match status" value="1"/>
</dbReference>
<evidence type="ECO:0000256" key="7">
    <source>
        <dbReference type="SAM" id="Phobius"/>
    </source>
</evidence>
<reference evidence="10 11" key="1">
    <citation type="submission" date="2019-08" db="EMBL/GenBank/DDBJ databases">
        <title>Complete genome sequence of Terriglobus albidus strain ORNL.</title>
        <authorList>
            <person name="Podar M."/>
        </authorList>
    </citation>
    <scope>NUCLEOTIDE SEQUENCE [LARGE SCALE GENOMIC DNA]</scope>
    <source>
        <strain evidence="10 11">ORNL</strain>
    </source>
</reference>
<protein>
    <submittedName>
        <fullName evidence="10">ABC transporter permease</fullName>
    </submittedName>
</protein>
<dbReference type="RefSeq" id="WP_147647913.1">
    <property type="nucleotide sequence ID" value="NZ_CP042806.1"/>
</dbReference>
<accession>A0A5B9E940</accession>
<feature type="transmembrane region" description="Helical" evidence="7">
    <location>
        <begin position="879"/>
        <end position="900"/>
    </location>
</feature>
<feature type="transmembrane region" description="Helical" evidence="7">
    <location>
        <begin position="481"/>
        <end position="503"/>
    </location>
</feature>
<feature type="transmembrane region" description="Helical" evidence="7">
    <location>
        <begin position="533"/>
        <end position="552"/>
    </location>
</feature>
<comment type="subcellular location">
    <subcellularLocation>
        <location evidence="1">Cell membrane</location>
        <topology evidence="1">Multi-pass membrane protein</topology>
    </subcellularLocation>
</comment>
<evidence type="ECO:0000256" key="2">
    <source>
        <dbReference type="ARBA" id="ARBA00022475"/>
    </source>
</evidence>
<keyword evidence="11" id="KW-1185">Reference proteome</keyword>
<dbReference type="InterPro" id="IPR025857">
    <property type="entry name" value="MacB_PCD"/>
</dbReference>
<keyword evidence="3 7" id="KW-0812">Transmembrane</keyword>
<organism evidence="10 11">
    <name type="scientific">Terriglobus albidus</name>
    <dbReference type="NCBI Taxonomy" id="1592106"/>
    <lineage>
        <taxon>Bacteria</taxon>
        <taxon>Pseudomonadati</taxon>
        <taxon>Acidobacteriota</taxon>
        <taxon>Terriglobia</taxon>
        <taxon>Terriglobales</taxon>
        <taxon>Acidobacteriaceae</taxon>
        <taxon>Terriglobus</taxon>
    </lineage>
</organism>
<evidence type="ECO:0000256" key="5">
    <source>
        <dbReference type="ARBA" id="ARBA00023136"/>
    </source>
</evidence>
<sequence length="915" mass="99094">MTSRFHVFAAKLSGMFGRRKADHEFDDEMRLHLQLLTERFIRQGMRPEEAASAARRQFGNTTLLKQSRREMRSIMSLSNLGRDLRFSVRQLRRNPTLALVAITSLALGIGANTAIFAVAKKVLLDTLPVKDPKQLRMLTWVAGHDQKVPLVWGDASSNASGDHISSSFSYPVFEELHKQTEAFQYLFAFKDVQMTAAVDGHPADLVSAEFVSGDTFNALGVQPLLGRTLTAADDTDTSAGPVAVISEAYWAAHFARSPSALGRTISLNGIPATIVGIAPGSFTGLQIDTVTQVFVPIVTQPVLLPRPQNSSASLLNNPQSWWLLVMARLRPDVPEISAQARLDAILRQAAAAGMPDGKAPTQFHLRFQPGDRGLDYLKDAFAKPSYMLLALSGLVLLLACVNLANLLLARAATREREVSTRLALGAGRAHIVRQMLTESLLLSSLGGTAGLLVGYLGRNLIPRLLAKSWNPETIQLDFDGRVIAFTVGISLATGILFGLAPAWQATRTNVNSGLKDTTHATSSRQKMGLGKGLVIFQIALSAILLIGAGLFVRTLVNLNHTALGFRPDNILLFRLAPPKTRYTGPQSTALYRQLEEKLATIPGVRSVSLSTIAIVGDGYSGSTFHVSGRPTVEGERRVQMNIVGTDFLSTLGISIMRGRGFNTHDTHTSPKVAVVNQTLAQKYFPNQDPLGQTFENEDADGPIQIIGIAADTRYANLRTPTPPLFYLPYQQHPDNVSRMVVELRTFAEPAGIVNQARAAVASLDPNLPLIEVRTMTQQIDSSLSNERIFARLTAGFGLLALLLASIGIYGIMSYTVARRTSEIGIRMALGARADQVLSIVLREVSWMTLAGVAIGIGGALWLGRFLSAMLYGLKPSDPLTLITAAALLAIIALLAALGPARRASRIDPIRALRHE</sequence>
<dbReference type="GO" id="GO:0005886">
    <property type="term" value="C:plasma membrane"/>
    <property type="evidence" value="ECO:0007669"/>
    <property type="project" value="UniProtKB-SubCell"/>
</dbReference>
<dbReference type="InterPro" id="IPR017800">
    <property type="entry name" value="ADOP"/>
</dbReference>
<keyword evidence="2" id="KW-1003">Cell membrane</keyword>
<evidence type="ECO:0000259" key="8">
    <source>
        <dbReference type="Pfam" id="PF02687"/>
    </source>
</evidence>
<dbReference type="AlphaFoldDB" id="A0A5B9E940"/>
<feature type="domain" description="MacB-like periplasmic core" evidence="9">
    <location>
        <begin position="99"/>
        <end position="344"/>
    </location>
</feature>
<dbReference type="PANTHER" id="PTHR30572:SF4">
    <property type="entry name" value="ABC TRANSPORTER PERMEASE YTRF"/>
    <property type="match status" value="1"/>
</dbReference>
<proteinExistence type="inferred from homology"/>
<dbReference type="PANTHER" id="PTHR30572">
    <property type="entry name" value="MEMBRANE COMPONENT OF TRANSPORTER-RELATED"/>
    <property type="match status" value="1"/>
</dbReference>
<dbReference type="InterPro" id="IPR050250">
    <property type="entry name" value="Macrolide_Exporter_MacB"/>
</dbReference>
<feature type="domain" description="ABC3 transporter permease C-terminal" evidence="8">
    <location>
        <begin position="390"/>
        <end position="509"/>
    </location>
</feature>
<dbReference type="Pfam" id="PF12704">
    <property type="entry name" value="MacB_PCD"/>
    <property type="match status" value="2"/>
</dbReference>
<keyword evidence="5 7" id="KW-0472">Membrane</keyword>
<feature type="transmembrane region" description="Helical" evidence="7">
    <location>
        <begin position="788"/>
        <end position="811"/>
    </location>
</feature>
<dbReference type="NCBIfam" id="NF038403">
    <property type="entry name" value="perm_prefix_1"/>
    <property type="match status" value="1"/>
</dbReference>
<feature type="transmembrane region" description="Helical" evidence="7">
    <location>
        <begin position="440"/>
        <end position="461"/>
    </location>
</feature>
<evidence type="ECO:0000259" key="9">
    <source>
        <dbReference type="Pfam" id="PF12704"/>
    </source>
</evidence>
<feature type="domain" description="ABC3 transporter permease C-terminal" evidence="8">
    <location>
        <begin position="796"/>
        <end position="908"/>
    </location>
</feature>
<feature type="transmembrane region" description="Helical" evidence="7">
    <location>
        <begin position="97"/>
        <end position="119"/>
    </location>
</feature>
<dbReference type="GO" id="GO:0022857">
    <property type="term" value="F:transmembrane transporter activity"/>
    <property type="evidence" value="ECO:0007669"/>
    <property type="project" value="TreeGrafter"/>
</dbReference>
<feature type="domain" description="MacB-like periplasmic core" evidence="9">
    <location>
        <begin position="538"/>
        <end position="758"/>
    </location>
</feature>
<gene>
    <name evidence="10" type="ORF">FTW19_12365</name>
</gene>
<evidence type="ECO:0000256" key="6">
    <source>
        <dbReference type="ARBA" id="ARBA00038076"/>
    </source>
</evidence>
<dbReference type="OrthoDB" id="101094at2"/>
<dbReference type="InterPro" id="IPR047928">
    <property type="entry name" value="Perm_prefix_1"/>
</dbReference>
<dbReference type="EMBL" id="CP042806">
    <property type="protein sequence ID" value="QEE28723.1"/>
    <property type="molecule type" value="Genomic_DNA"/>
</dbReference>
<dbReference type="Proteomes" id="UP000321820">
    <property type="component" value="Chromosome"/>
</dbReference>
<evidence type="ECO:0000256" key="1">
    <source>
        <dbReference type="ARBA" id="ARBA00004651"/>
    </source>
</evidence>
<evidence type="ECO:0000256" key="3">
    <source>
        <dbReference type="ARBA" id="ARBA00022692"/>
    </source>
</evidence>
<feature type="transmembrane region" description="Helical" evidence="7">
    <location>
        <begin position="386"/>
        <end position="408"/>
    </location>
</feature>
<evidence type="ECO:0000313" key="11">
    <source>
        <dbReference type="Proteomes" id="UP000321820"/>
    </source>
</evidence>
<dbReference type="InterPro" id="IPR003838">
    <property type="entry name" value="ABC3_permease_C"/>
</dbReference>
<dbReference type="KEGG" id="talb:FTW19_12365"/>
<evidence type="ECO:0000256" key="4">
    <source>
        <dbReference type="ARBA" id="ARBA00022989"/>
    </source>
</evidence>
<comment type="similarity">
    <text evidence="6">Belongs to the ABC-4 integral membrane protein family.</text>
</comment>
<keyword evidence="4 7" id="KW-1133">Transmembrane helix</keyword>
<name>A0A5B9E940_9BACT</name>